<comment type="caution">
    <text evidence="1">The sequence shown here is derived from an EMBL/GenBank/DDBJ whole genome shotgun (WGS) entry which is preliminary data.</text>
</comment>
<reference evidence="1" key="1">
    <citation type="submission" date="2020-10" db="EMBL/GenBank/DDBJ databases">
        <authorList>
            <person name="Gilroy R."/>
        </authorList>
    </citation>
    <scope>NUCLEOTIDE SEQUENCE</scope>
    <source>
        <strain evidence="1">D5-748</strain>
    </source>
</reference>
<name>A0A9D9HAC3_9BACT</name>
<proteinExistence type="predicted"/>
<accession>A0A9D9HAC3</accession>
<evidence type="ECO:0000313" key="2">
    <source>
        <dbReference type="Proteomes" id="UP000823619"/>
    </source>
</evidence>
<dbReference type="AlphaFoldDB" id="A0A9D9HAC3"/>
<dbReference type="Proteomes" id="UP000823619">
    <property type="component" value="Unassembled WGS sequence"/>
</dbReference>
<reference evidence="1" key="2">
    <citation type="journal article" date="2021" name="PeerJ">
        <title>Extensive microbial diversity within the chicken gut microbiome revealed by metagenomics and culture.</title>
        <authorList>
            <person name="Gilroy R."/>
            <person name="Ravi A."/>
            <person name="Getino M."/>
            <person name="Pursley I."/>
            <person name="Horton D.L."/>
            <person name="Alikhan N.F."/>
            <person name="Baker D."/>
            <person name="Gharbi K."/>
            <person name="Hall N."/>
            <person name="Watson M."/>
            <person name="Adriaenssens E.M."/>
            <person name="Foster-Nyarko E."/>
            <person name="Jarju S."/>
            <person name="Secka A."/>
            <person name="Antonio M."/>
            <person name="Oren A."/>
            <person name="Chaudhuri R.R."/>
            <person name="La Ragione R."/>
            <person name="Hildebrand F."/>
            <person name="Pallen M.J."/>
        </authorList>
    </citation>
    <scope>NUCLEOTIDE SEQUENCE</scope>
    <source>
        <strain evidence="1">D5-748</strain>
    </source>
</reference>
<sequence length="113" mass="12925">MRTTNFRQAVDEIRDNGGSRQTMYINEMWRSKEMTIFGYVDGSAEVFEETHPYMAFNSVAEAVLALNKIQGEYDKALDESRKAFSNRQAKVKVESCSIAEWYATAPRGTYFGD</sequence>
<dbReference type="EMBL" id="JADIMO010000011">
    <property type="protein sequence ID" value="MBO8444181.1"/>
    <property type="molecule type" value="Genomic_DNA"/>
</dbReference>
<gene>
    <name evidence="1" type="ORF">IAC23_00580</name>
</gene>
<organism evidence="1 2">
    <name type="scientific">Candidatus Cryptobacteroides merdavium</name>
    <dbReference type="NCBI Taxonomy" id="2840769"/>
    <lineage>
        <taxon>Bacteria</taxon>
        <taxon>Pseudomonadati</taxon>
        <taxon>Bacteroidota</taxon>
        <taxon>Bacteroidia</taxon>
        <taxon>Bacteroidales</taxon>
        <taxon>Candidatus Cryptobacteroides</taxon>
    </lineage>
</organism>
<evidence type="ECO:0000313" key="1">
    <source>
        <dbReference type="EMBL" id="MBO8444181.1"/>
    </source>
</evidence>
<protein>
    <submittedName>
        <fullName evidence="1">Uncharacterized protein</fullName>
    </submittedName>
</protein>